<gene>
    <name evidence="2" type="ORF">QVE165_LOCUS41471</name>
</gene>
<organism evidence="2 3">
    <name type="scientific">Adineta steineri</name>
    <dbReference type="NCBI Taxonomy" id="433720"/>
    <lineage>
        <taxon>Eukaryota</taxon>
        <taxon>Metazoa</taxon>
        <taxon>Spiralia</taxon>
        <taxon>Gnathifera</taxon>
        <taxon>Rotifera</taxon>
        <taxon>Eurotatoria</taxon>
        <taxon>Bdelloidea</taxon>
        <taxon>Adinetida</taxon>
        <taxon>Adinetidae</taxon>
        <taxon>Adineta</taxon>
    </lineage>
</organism>
<dbReference type="Proteomes" id="UP000663832">
    <property type="component" value="Unassembled WGS sequence"/>
</dbReference>
<proteinExistence type="predicted"/>
<sequence length="322" mass="36905">MWAIVIILASCFFLVTTNTNTQSPSDNARRKLVSLIGRVYEADGHRYASRDHHGNPMNCIKIIKRTGSDDFIGVYHVYKDNVPRVNLAISNDLLEWTWLKELAVHGSQPTIAVPADQPQGYIVAWEETPSSHLNFAFYMTWDDLKTGNAEKMHEVKRTLSACAEGTPNIYGEPTLDNIDVGFHFSHDCTLDRQARATLRNFSMWTDIRKQPDIDNALIHYFVRGNIRDRDALFDFDGYAFTIIEGQFQPKSMNTWRIFVFDPQTNTADQVPLVTERRSQTFTNPTMTLTTLNGQRILLITLFIRPEKAGQGETGQLIYYRKF</sequence>
<reference evidence="2" key="1">
    <citation type="submission" date="2021-02" db="EMBL/GenBank/DDBJ databases">
        <authorList>
            <person name="Nowell W R."/>
        </authorList>
    </citation>
    <scope>NUCLEOTIDE SEQUENCE</scope>
</reference>
<dbReference type="OrthoDB" id="9970844at2759"/>
<feature type="chain" id="PRO_5032957592" evidence="1">
    <location>
        <begin position="18"/>
        <end position="322"/>
    </location>
</feature>
<accession>A0A815QXQ2</accession>
<dbReference type="EMBL" id="CAJNOM010000495">
    <property type="protein sequence ID" value="CAF1469314.1"/>
    <property type="molecule type" value="Genomic_DNA"/>
</dbReference>
<name>A0A815QXQ2_9BILA</name>
<dbReference type="AlphaFoldDB" id="A0A815QXQ2"/>
<feature type="signal peptide" evidence="1">
    <location>
        <begin position="1"/>
        <end position="17"/>
    </location>
</feature>
<keyword evidence="1" id="KW-0732">Signal</keyword>
<keyword evidence="3" id="KW-1185">Reference proteome</keyword>
<evidence type="ECO:0000313" key="3">
    <source>
        <dbReference type="Proteomes" id="UP000663832"/>
    </source>
</evidence>
<protein>
    <submittedName>
        <fullName evidence="2">Uncharacterized protein</fullName>
    </submittedName>
</protein>
<evidence type="ECO:0000256" key="1">
    <source>
        <dbReference type="SAM" id="SignalP"/>
    </source>
</evidence>
<evidence type="ECO:0000313" key="2">
    <source>
        <dbReference type="EMBL" id="CAF1469314.1"/>
    </source>
</evidence>
<comment type="caution">
    <text evidence="2">The sequence shown here is derived from an EMBL/GenBank/DDBJ whole genome shotgun (WGS) entry which is preliminary data.</text>
</comment>